<feature type="transmembrane region" description="Helical" evidence="1">
    <location>
        <begin position="139"/>
        <end position="157"/>
    </location>
</feature>
<organism evidence="3 4">
    <name type="scientific">Nonomuraea typhae</name>
    <dbReference type="NCBI Taxonomy" id="2603600"/>
    <lineage>
        <taxon>Bacteria</taxon>
        <taxon>Bacillati</taxon>
        <taxon>Actinomycetota</taxon>
        <taxon>Actinomycetes</taxon>
        <taxon>Streptosporangiales</taxon>
        <taxon>Streptosporangiaceae</taxon>
        <taxon>Nonomuraea</taxon>
    </lineage>
</organism>
<feature type="domain" description="DUF418" evidence="2">
    <location>
        <begin position="222"/>
        <end position="377"/>
    </location>
</feature>
<keyword evidence="1" id="KW-0472">Membrane</keyword>
<feature type="transmembrane region" description="Helical" evidence="1">
    <location>
        <begin position="16"/>
        <end position="34"/>
    </location>
</feature>
<gene>
    <name evidence="3" type="ORF">ACIBG2_29085</name>
</gene>
<name>A0ABW7YZW8_9ACTN</name>
<feature type="transmembrane region" description="Helical" evidence="1">
    <location>
        <begin position="54"/>
        <end position="74"/>
    </location>
</feature>
<dbReference type="InterPro" id="IPR052529">
    <property type="entry name" value="Bact_Transport_Assoc"/>
</dbReference>
<keyword evidence="4" id="KW-1185">Reference proteome</keyword>
<comment type="caution">
    <text evidence="3">The sequence shown here is derived from an EMBL/GenBank/DDBJ whole genome shotgun (WGS) entry which is preliminary data.</text>
</comment>
<evidence type="ECO:0000313" key="3">
    <source>
        <dbReference type="EMBL" id="MFI6501466.1"/>
    </source>
</evidence>
<feature type="transmembrane region" description="Helical" evidence="1">
    <location>
        <begin position="197"/>
        <end position="220"/>
    </location>
</feature>
<sequence length="386" mass="41995">MTTTAPTLRRIHEIDAVRGFALGGILVANIGFYAEPGLSAALTSMDFGRDPVNLVIQTLVLTKFYVIFSFMFGYSFTMQMRSWGEKVKPRMLRRCLGLFLLGITQGVLLWIGDILTLYAALGLLLLAMRNIRPRTAVKIGCWIIGVMTVLWLVLAWLTSLDPAAGAMAAADPAVIARAEEQVTGSPLSFLQFQVATYPMLAAFIWFGQGPMAMALFLFGMAAGKSRLLEDRERWAHLVPRILVIGYGVGLPGAVFFTWTTAHDGPLQLIGTAANNFLSLALSAAYVVTLLEVVKRLPAIGRSLAWAGKAAASNYIGQSILMCLVFTGYGLGLGGKLEPIAVVGVAAAIYTVLLLLSAWWMRNHAHGPVEWGLRRFTQYSANPQPLR</sequence>
<evidence type="ECO:0000313" key="4">
    <source>
        <dbReference type="Proteomes" id="UP001612741"/>
    </source>
</evidence>
<dbReference type="RefSeq" id="WP_397086078.1">
    <property type="nucleotide sequence ID" value="NZ_JBITGY010000008.1"/>
</dbReference>
<dbReference type="Proteomes" id="UP001612741">
    <property type="component" value="Unassembled WGS sequence"/>
</dbReference>
<proteinExistence type="predicted"/>
<accession>A0ABW7YZW8</accession>
<reference evidence="3 4" key="1">
    <citation type="submission" date="2024-10" db="EMBL/GenBank/DDBJ databases">
        <title>The Natural Products Discovery Center: Release of the First 8490 Sequenced Strains for Exploring Actinobacteria Biosynthetic Diversity.</title>
        <authorList>
            <person name="Kalkreuter E."/>
            <person name="Kautsar S.A."/>
            <person name="Yang D."/>
            <person name="Bader C.D."/>
            <person name="Teijaro C.N."/>
            <person name="Fluegel L."/>
            <person name="Davis C.M."/>
            <person name="Simpson J.R."/>
            <person name="Lauterbach L."/>
            <person name="Steele A.D."/>
            <person name="Gui C."/>
            <person name="Meng S."/>
            <person name="Li G."/>
            <person name="Viehrig K."/>
            <person name="Ye F."/>
            <person name="Su P."/>
            <person name="Kiefer A.F."/>
            <person name="Nichols A."/>
            <person name="Cepeda A.J."/>
            <person name="Yan W."/>
            <person name="Fan B."/>
            <person name="Jiang Y."/>
            <person name="Adhikari A."/>
            <person name="Zheng C.-J."/>
            <person name="Schuster L."/>
            <person name="Cowan T.M."/>
            <person name="Smanski M.J."/>
            <person name="Chevrette M.G."/>
            <person name="De Carvalho L.P.S."/>
            <person name="Shen B."/>
        </authorList>
    </citation>
    <scope>NUCLEOTIDE SEQUENCE [LARGE SCALE GENOMIC DNA]</scope>
    <source>
        <strain evidence="3 4">NPDC050545</strain>
    </source>
</reference>
<dbReference type="Pfam" id="PF04235">
    <property type="entry name" value="DUF418"/>
    <property type="match status" value="1"/>
</dbReference>
<feature type="transmembrane region" description="Helical" evidence="1">
    <location>
        <begin position="273"/>
        <end position="293"/>
    </location>
</feature>
<evidence type="ECO:0000256" key="1">
    <source>
        <dbReference type="SAM" id="Phobius"/>
    </source>
</evidence>
<dbReference type="EMBL" id="JBITGY010000008">
    <property type="protein sequence ID" value="MFI6501466.1"/>
    <property type="molecule type" value="Genomic_DNA"/>
</dbReference>
<feature type="transmembrane region" description="Helical" evidence="1">
    <location>
        <begin position="314"/>
        <end position="333"/>
    </location>
</feature>
<evidence type="ECO:0000259" key="2">
    <source>
        <dbReference type="Pfam" id="PF04235"/>
    </source>
</evidence>
<feature type="transmembrane region" description="Helical" evidence="1">
    <location>
        <begin position="241"/>
        <end position="261"/>
    </location>
</feature>
<dbReference type="InterPro" id="IPR007349">
    <property type="entry name" value="DUF418"/>
</dbReference>
<dbReference type="PANTHER" id="PTHR30590:SF2">
    <property type="entry name" value="INNER MEMBRANE PROTEIN"/>
    <property type="match status" value="1"/>
</dbReference>
<keyword evidence="1" id="KW-0812">Transmembrane</keyword>
<feature type="transmembrane region" description="Helical" evidence="1">
    <location>
        <begin position="339"/>
        <end position="360"/>
    </location>
</feature>
<keyword evidence="1" id="KW-1133">Transmembrane helix</keyword>
<feature type="transmembrane region" description="Helical" evidence="1">
    <location>
        <begin position="117"/>
        <end position="132"/>
    </location>
</feature>
<dbReference type="PANTHER" id="PTHR30590">
    <property type="entry name" value="INNER MEMBRANE PROTEIN"/>
    <property type="match status" value="1"/>
</dbReference>
<protein>
    <submittedName>
        <fullName evidence="3">DUF418 domain-containing protein</fullName>
    </submittedName>
</protein>